<evidence type="ECO:0000256" key="1">
    <source>
        <dbReference type="SAM" id="Phobius"/>
    </source>
</evidence>
<dbReference type="GeneID" id="95377817"/>
<evidence type="ECO:0000259" key="2">
    <source>
        <dbReference type="Pfam" id="PF04235"/>
    </source>
</evidence>
<gene>
    <name evidence="4" type="ORF">M5X16_03200</name>
    <name evidence="5" type="ORF">PC41400_23780</name>
</gene>
<dbReference type="PANTHER" id="PTHR30590">
    <property type="entry name" value="INNER MEMBRANE PROTEIN"/>
    <property type="match status" value="1"/>
</dbReference>
<dbReference type="InterPro" id="IPR007349">
    <property type="entry name" value="DUF418"/>
</dbReference>
<dbReference type="KEGG" id="pchi:PC41400_23780"/>
<dbReference type="Pfam" id="PF04235">
    <property type="entry name" value="DUF418"/>
    <property type="match status" value="1"/>
</dbReference>
<dbReference type="Proteomes" id="UP001527202">
    <property type="component" value="Unassembled WGS sequence"/>
</dbReference>
<dbReference type="InterPro" id="IPR052529">
    <property type="entry name" value="Bact_Transport_Assoc"/>
</dbReference>
<reference evidence="4 7" key="2">
    <citation type="submission" date="2022-05" db="EMBL/GenBank/DDBJ databases">
        <title>Genome Sequencing of Bee-Associated Microbes.</title>
        <authorList>
            <person name="Dunlap C."/>
        </authorList>
    </citation>
    <scope>NUCLEOTIDE SEQUENCE [LARGE SCALE GENOMIC DNA]</scope>
    <source>
        <strain evidence="4 7">NRRL B-23120</strain>
    </source>
</reference>
<dbReference type="InterPro" id="IPR012429">
    <property type="entry name" value="HGSNAT_cat"/>
</dbReference>
<feature type="transmembrane region" description="Helical" evidence="1">
    <location>
        <begin position="322"/>
        <end position="343"/>
    </location>
</feature>
<proteinExistence type="predicted"/>
<dbReference type="EMBL" id="CP026520">
    <property type="protein sequence ID" value="QAV20532.1"/>
    <property type="molecule type" value="Genomic_DNA"/>
</dbReference>
<evidence type="ECO:0000259" key="3">
    <source>
        <dbReference type="Pfam" id="PF07786"/>
    </source>
</evidence>
<evidence type="ECO:0000313" key="7">
    <source>
        <dbReference type="Proteomes" id="UP001527202"/>
    </source>
</evidence>
<sequence length="359" mass="38955">MVVAKKEARVSGLDLARALSIFGMIVVNYKIAMMADGSGPSWLAGFAGLFEGRASAVFVVLAGIGISLMTRKARRGDEPELAKQKLVLRKRSAYLLALGLFLLALGWTADILHYYALFLFAASFLIRSSNRFLTGAAVIAVLAGQCAQLALNYGAGWDAAFHSYTDFWTVGGFIRNLFFNGFHPALPWFAFFLTGMLIGRLDLTDPSVRAKRVTVSLIVFAACELISRLAMKLSSAAVGDAGGRYLFETKPMPPNLLYMISATSTAVLVIFACIYVMEKLPGRRMLTALVHTGQMALSHYILHVVAGLGLLEALGMLENGSLPFSVAYSIGYFAAAVGASLLWRRKFTRGPLEALMRKL</sequence>
<protein>
    <submittedName>
        <fullName evidence="5">DUF418 domain-containing protein</fullName>
    </submittedName>
</protein>
<feature type="transmembrane region" description="Helical" evidence="1">
    <location>
        <begin position="52"/>
        <end position="70"/>
    </location>
</feature>
<evidence type="ECO:0000313" key="6">
    <source>
        <dbReference type="Proteomes" id="UP000288943"/>
    </source>
</evidence>
<dbReference type="Proteomes" id="UP000288943">
    <property type="component" value="Chromosome"/>
</dbReference>
<reference evidence="5 6" key="1">
    <citation type="submission" date="2018-01" db="EMBL/GenBank/DDBJ databases">
        <title>The whole genome sequencing and assembly of Paenibacillus chitinolyticus KCCM 41400 strain.</title>
        <authorList>
            <person name="Kim J.-Y."/>
            <person name="Park M.-K."/>
            <person name="Lee Y.-J."/>
            <person name="Yi H."/>
            <person name="Bahn Y.-S."/>
            <person name="Kim J.F."/>
            <person name="Lee D.-W."/>
        </authorList>
    </citation>
    <scope>NUCLEOTIDE SEQUENCE [LARGE SCALE GENOMIC DNA]</scope>
    <source>
        <strain evidence="5 6">KCCM 41400</strain>
    </source>
</reference>
<keyword evidence="1" id="KW-0472">Membrane</keyword>
<feature type="domain" description="DUF418" evidence="2">
    <location>
        <begin position="255"/>
        <end position="359"/>
    </location>
</feature>
<organism evidence="5 6">
    <name type="scientific">Paenibacillus chitinolyticus</name>
    <dbReference type="NCBI Taxonomy" id="79263"/>
    <lineage>
        <taxon>Bacteria</taxon>
        <taxon>Bacillati</taxon>
        <taxon>Bacillota</taxon>
        <taxon>Bacilli</taxon>
        <taxon>Bacillales</taxon>
        <taxon>Paenibacillaceae</taxon>
        <taxon>Paenibacillus</taxon>
    </lineage>
</organism>
<evidence type="ECO:0000313" key="5">
    <source>
        <dbReference type="EMBL" id="QAV20532.1"/>
    </source>
</evidence>
<keyword evidence="1" id="KW-1133">Transmembrane helix</keyword>
<feature type="transmembrane region" description="Helical" evidence="1">
    <location>
        <begin position="177"/>
        <end position="201"/>
    </location>
</feature>
<dbReference type="OrthoDB" id="9807744at2"/>
<dbReference type="Pfam" id="PF07786">
    <property type="entry name" value="HGSNAT_cat"/>
    <property type="match status" value="1"/>
</dbReference>
<feature type="transmembrane region" description="Helical" evidence="1">
    <location>
        <begin position="256"/>
        <end position="277"/>
    </location>
</feature>
<evidence type="ECO:0000313" key="4">
    <source>
        <dbReference type="EMBL" id="MCY9594779.1"/>
    </source>
</evidence>
<dbReference type="EMBL" id="JAMDMJ010000003">
    <property type="protein sequence ID" value="MCY9594779.1"/>
    <property type="molecule type" value="Genomic_DNA"/>
</dbReference>
<accession>A0A410X1P1</accession>
<feature type="transmembrane region" description="Helical" evidence="1">
    <location>
        <begin position="12"/>
        <end position="32"/>
    </location>
</feature>
<feature type="transmembrane region" description="Helical" evidence="1">
    <location>
        <begin position="136"/>
        <end position="157"/>
    </location>
</feature>
<dbReference type="AlphaFoldDB" id="A0A410X1P1"/>
<feature type="domain" description="Heparan-alpha-glucosaminide N-acetyltransferase catalytic" evidence="3">
    <location>
        <begin position="9"/>
        <end position="210"/>
    </location>
</feature>
<dbReference type="PANTHER" id="PTHR30590:SF3">
    <property type="entry name" value="HYPOTHETICAL MEMBRANE SPANNING PROTEIN"/>
    <property type="match status" value="1"/>
</dbReference>
<feature type="transmembrane region" description="Helical" evidence="1">
    <location>
        <begin position="297"/>
        <end position="316"/>
    </location>
</feature>
<dbReference type="RefSeq" id="WP_042230272.1">
    <property type="nucleotide sequence ID" value="NZ_CP026520.1"/>
</dbReference>
<keyword evidence="7" id="KW-1185">Reference proteome</keyword>
<keyword evidence="1" id="KW-0812">Transmembrane</keyword>
<feature type="transmembrane region" description="Helical" evidence="1">
    <location>
        <begin position="91"/>
        <end position="107"/>
    </location>
</feature>
<name>A0A410X1P1_9BACL</name>